<feature type="transmembrane region" description="Helical" evidence="9">
    <location>
        <begin position="21"/>
        <end position="38"/>
    </location>
</feature>
<name>A0A8K0K255_LADFU</name>
<comment type="subcellular location">
    <subcellularLocation>
        <location evidence="1 9">Endoplasmic reticulum membrane</location>
        <topology evidence="1 9">Multi-pass membrane protein</topology>
    </subcellularLocation>
</comment>
<dbReference type="AlphaFoldDB" id="A0A8K0K255"/>
<evidence type="ECO:0000256" key="4">
    <source>
        <dbReference type="ARBA" id="ARBA00022692"/>
    </source>
</evidence>
<evidence type="ECO:0000313" key="11">
    <source>
        <dbReference type="Proteomes" id="UP000792457"/>
    </source>
</evidence>
<evidence type="ECO:0000256" key="7">
    <source>
        <dbReference type="ARBA" id="ARBA00023136"/>
    </source>
</evidence>
<dbReference type="OrthoDB" id="9979195at2759"/>
<protein>
    <recommendedName>
        <fullName evidence="9">Protein RFT1 homolog</fullName>
    </recommendedName>
</protein>
<dbReference type="PANTHER" id="PTHR13117">
    <property type="entry name" value="ENDOPLASMIC RETICULUM MULTISPAN TRANSMEMBRANE PROTEIN-RELATED"/>
    <property type="match status" value="1"/>
</dbReference>
<dbReference type="Pfam" id="PF04506">
    <property type="entry name" value="Rft-1"/>
    <property type="match status" value="1"/>
</dbReference>
<comment type="caution">
    <text evidence="9">Lacks conserved residue(s) required for the propagation of feature annotation.</text>
</comment>
<keyword evidence="4 9" id="KW-0812">Transmembrane</keyword>
<evidence type="ECO:0000256" key="2">
    <source>
        <dbReference type="ARBA" id="ARBA00004922"/>
    </source>
</evidence>
<organism evidence="10 11">
    <name type="scientific">Ladona fulva</name>
    <name type="common">Scarce chaser dragonfly</name>
    <name type="synonym">Libellula fulva</name>
    <dbReference type="NCBI Taxonomy" id="123851"/>
    <lineage>
        <taxon>Eukaryota</taxon>
        <taxon>Metazoa</taxon>
        <taxon>Ecdysozoa</taxon>
        <taxon>Arthropoda</taxon>
        <taxon>Hexapoda</taxon>
        <taxon>Insecta</taxon>
        <taxon>Pterygota</taxon>
        <taxon>Palaeoptera</taxon>
        <taxon>Odonata</taxon>
        <taxon>Epiprocta</taxon>
        <taxon>Anisoptera</taxon>
        <taxon>Libelluloidea</taxon>
        <taxon>Libellulidae</taxon>
        <taxon>Ladona</taxon>
    </lineage>
</organism>
<feature type="transmembrane region" description="Helical" evidence="9">
    <location>
        <begin position="177"/>
        <end position="199"/>
    </location>
</feature>
<reference evidence="10" key="2">
    <citation type="submission" date="2017-10" db="EMBL/GenBank/DDBJ databases">
        <title>Ladona fulva Genome sequencing and assembly.</title>
        <authorList>
            <person name="Murali S."/>
            <person name="Richards S."/>
            <person name="Bandaranaike D."/>
            <person name="Bellair M."/>
            <person name="Blankenburg K."/>
            <person name="Chao H."/>
            <person name="Dinh H."/>
            <person name="Doddapaneni H."/>
            <person name="Dugan-Rocha S."/>
            <person name="Elkadiri S."/>
            <person name="Gnanaolivu R."/>
            <person name="Hernandez B."/>
            <person name="Skinner E."/>
            <person name="Javaid M."/>
            <person name="Lee S."/>
            <person name="Li M."/>
            <person name="Ming W."/>
            <person name="Munidasa M."/>
            <person name="Muniz J."/>
            <person name="Nguyen L."/>
            <person name="Hughes D."/>
            <person name="Osuji N."/>
            <person name="Pu L.-L."/>
            <person name="Puazo M."/>
            <person name="Qu C."/>
            <person name="Quiroz J."/>
            <person name="Raj R."/>
            <person name="Weissenberger G."/>
            <person name="Xin Y."/>
            <person name="Zou X."/>
            <person name="Han Y."/>
            <person name="Worley K."/>
            <person name="Muzny D."/>
            <person name="Gibbs R."/>
        </authorList>
    </citation>
    <scope>NUCLEOTIDE SEQUENCE</scope>
    <source>
        <strain evidence="10">Sampled in the wild</strain>
    </source>
</reference>
<evidence type="ECO:0000256" key="1">
    <source>
        <dbReference type="ARBA" id="ARBA00004477"/>
    </source>
</evidence>
<keyword evidence="7 9" id="KW-0472">Membrane</keyword>
<comment type="pathway">
    <text evidence="2">Protein modification; protein glycosylation.</text>
</comment>
<feature type="transmembrane region" description="Helical" evidence="9">
    <location>
        <begin position="81"/>
        <end position="106"/>
    </location>
</feature>
<dbReference type="GO" id="GO:0006488">
    <property type="term" value="P:dolichol-linked oligosaccharide biosynthetic process"/>
    <property type="evidence" value="ECO:0007669"/>
    <property type="project" value="InterPro"/>
</dbReference>
<dbReference type="InterPro" id="IPR007594">
    <property type="entry name" value="RFT1"/>
</dbReference>
<reference evidence="10" key="1">
    <citation type="submission" date="2013-04" db="EMBL/GenBank/DDBJ databases">
        <authorList>
            <person name="Qu J."/>
            <person name="Murali S.C."/>
            <person name="Bandaranaike D."/>
            <person name="Bellair M."/>
            <person name="Blankenburg K."/>
            <person name="Chao H."/>
            <person name="Dinh H."/>
            <person name="Doddapaneni H."/>
            <person name="Downs B."/>
            <person name="Dugan-Rocha S."/>
            <person name="Elkadiri S."/>
            <person name="Gnanaolivu R.D."/>
            <person name="Hernandez B."/>
            <person name="Javaid M."/>
            <person name="Jayaseelan J.C."/>
            <person name="Lee S."/>
            <person name="Li M."/>
            <person name="Ming W."/>
            <person name="Munidasa M."/>
            <person name="Muniz J."/>
            <person name="Nguyen L."/>
            <person name="Ongeri F."/>
            <person name="Osuji N."/>
            <person name="Pu L.-L."/>
            <person name="Puazo M."/>
            <person name="Qu C."/>
            <person name="Quiroz J."/>
            <person name="Raj R."/>
            <person name="Weissenberger G."/>
            <person name="Xin Y."/>
            <person name="Zou X."/>
            <person name="Han Y."/>
            <person name="Richards S."/>
            <person name="Worley K."/>
            <person name="Muzny D."/>
            <person name="Gibbs R."/>
        </authorList>
    </citation>
    <scope>NUCLEOTIDE SEQUENCE</scope>
    <source>
        <strain evidence="10">Sampled in the wild</strain>
    </source>
</reference>
<evidence type="ECO:0000256" key="8">
    <source>
        <dbReference type="ARBA" id="ARBA00045912"/>
    </source>
</evidence>
<accession>A0A8K0K255</accession>
<dbReference type="GO" id="GO:0005789">
    <property type="term" value="C:endoplasmic reticulum membrane"/>
    <property type="evidence" value="ECO:0007669"/>
    <property type="project" value="UniProtKB-SubCell"/>
</dbReference>
<evidence type="ECO:0000256" key="6">
    <source>
        <dbReference type="ARBA" id="ARBA00022989"/>
    </source>
</evidence>
<evidence type="ECO:0000256" key="5">
    <source>
        <dbReference type="ARBA" id="ARBA00022824"/>
    </source>
</evidence>
<dbReference type="Proteomes" id="UP000792457">
    <property type="component" value="Unassembled WGS sequence"/>
</dbReference>
<evidence type="ECO:0000256" key="9">
    <source>
        <dbReference type="RuleBase" id="RU365067"/>
    </source>
</evidence>
<evidence type="ECO:0000256" key="3">
    <source>
        <dbReference type="ARBA" id="ARBA00010288"/>
    </source>
</evidence>
<keyword evidence="5" id="KW-0256">Endoplasmic reticulum</keyword>
<dbReference type="EMBL" id="KZ308272">
    <property type="protein sequence ID" value="KAG8226244.1"/>
    <property type="molecule type" value="Genomic_DNA"/>
</dbReference>
<comment type="function">
    <text evidence="8 9">Intramembrane glycolipid transporter that operates in the biosynthetic pathway of dolichol-linked oligosaccharides, the glycan precursors employed in protein asparagine (N)-glycosylation. The sequential addition of sugars to dolichol pyrophosphate produces dolichol-linked oligosaccharides containing fourteen sugars, including two GlcNAcs, nine mannoses and three glucoses. Once assembled, the oligosaccharide is transferred from the lipid to nascent proteins by oligosaccharyltransferases. The assembly of dolichol-linked oligosaccharides begins on the cytosolic side of the endoplasmic reticulum membrane and finishes in its lumen. RFT1 could mediate the translocation of the cytosolically oriented intermediate DolPP-GlcNAc2Man5, produced by ALG11, into the ER lumen where dolichol-linked oligosaccharides assembly continues. However, the intramembrane lipid transporter activity could not be confirmed in vitro.</text>
</comment>
<feature type="transmembrane region" description="Helical" evidence="9">
    <location>
        <begin position="152"/>
        <end position="171"/>
    </location>
</feature>
<keyword evidence="6 9" id="KW-1133">Transmembrane helix</keyword>
<gene>
    <name evidence="10" type="ORF">J437_LFUL006346</name>
</gene>
<proteinExistence type="inferred from homology"/>
<evidence type="ECO:0000313" key="10">
    <source>
        <dbReference type="EMBL" id="KAG8226244.1"/>
    </source>
</evidence>
<comment type="caution">
    <text evidence="10">The sequence shown here is derived from an EMBL/GenBank/DDBJ whole genome shotgun (WGS) entry which is preliminary data.</text>
</comment>
<dbReference type="PANTHER" id="PTHR13117:SF5">
    <property type="entry name" value="PROTEIN RFT1 HOMOLOG"/>
    <property type="match status" value="1"/>
</dbReference>
<comment type="similarity">
    <text evidence="3 9">Belongs to the RFT1 family.</text>
</comment>
<sequence>MEKNFLKSSIKNATFNILFQILFRVITFVTNAVVLRHISHDVVGIMNVRLLLLESTLLYLCREPFRRACLSDTTHHVWPRVINLIWIAFPICLLMSTSLGYVWMHLLELPGKEFANGYIFGVWAIILSCLCEIACEPLYLAAQAFLYVRLKVVMDTIHVLVRTLVFSVIVLRNPENALLAFSLAQILSTLVYSAGYYLYFGWKIYKQNEERLKSKISESKNQGDDFPFNSLTDFLPHKLKAQPQIDKKLAVLAWSFSKQGIWKQLLTEGERYLATVVSLLPFSHQGALDVVSSLAALPARLILRPLEDAAYFYFSQV</sequence>
<dbReference type="GO" id="GO:0034203">
    <property type="term" value="P:glycolipid translocation"/>
    <property type="evidence" value="ECO:0007669"/>
    <property type="project" value="TreeGrafter"/>
</dbReference>
<keyword evidence="11" id="KW-1185">Reference proteome</keyword>
<feature type="transmembrane region" description="Helical" evidence="9">
    <location>
        <begin position="118"/>
        <end position="140"/>
    </location>
</feature>
<feature type="transmembrane region" description="Helical" evidence="9">
    <location>
        <begin position="44"/>
        <end position="61"/>
    </location>
</feature>